<dbReference type="Proteomes" id="UP000264141">
    <property type="component" value="Unassembled WGS sequence"/>
</dbReference>
<feature type="transmembrane region" description="Helical" evidence="1">
    <location>
        <begin position="122"/>
        <end position="144"/>
    </location>
</feature>
<feature type="transmembrane region" description="Helical" evidence="1">
    <location>
        <begin position="63"/>
        <end position="84"/>
    </location>
</feature>
<proteinExistence type="predicted"/>
<name>A0A3D1JFL7_9CHLR</name>
<dbReference type="AlphaFoldDB" id="A0A3D1JFL7"/>
<evidence type="ECO:0000313" key="2">
    <source>
        <dbReference type="EMBL" id="HCE17027.1"/>
    </source>
</evidence>
<comment type="caution">
    <text evidence="2">The sequence shown here is derived from an EMBL/GenBank/DDBJ whole genome shotgun (WGS) entry which is preliminary data.</text>
</comment>
<keyword evidence="1" id="KW-0812">Transmembrane</keyword>
<keyword evidence="1" id="KW-0472">Membrane</keyword>
<keyword evidence="1" id="KW-1133">Transmembrane helix</keyword>
<feature type="transmembrane region" description="Helical" evidence="1">
    <location>
        <begin position="91"/>
        <end position="107"/>
    </location>
</feature>
<reference evidence="2 3" key="1">
    <citation type="journal article" date="2018" name="Nat. Biotechnol.">
        <title>A standardized bacterial taxonomy based on genome phylogeny substantially revises the tree of life.</title>
        <authorList>
            <person name="Parks D.H."/>
            <person name="Chuvochina M."/>
            <person name="Waite D.W."/>
            <person name="Rinke C."/>
            <person name="Skarshewski A."/>
            <person name="Chaumeil P.A."/>
            <person name="Hugenholtz P."/>
        </authorList>
    </citation>
    <scope>NUCLEOTIDE SEQUENCE [LARGE SCALE GENOMIC DNA]</scope>
    <source>
        <strain evidence="2">UBA8781</strain>
    </source>
</reference>
<protein>
    <submittedName>
        <fullName evidence="2">Uncharacterized protein</fullName>
    </submittedName>
</protein>
<sequence>MPEPLFHAVQEEEGGSRPARGRGRRSLLGMVFLYFSLLGWLRFGLAFSDASLLTSLGIYPGPGYLAAGGVLWGVSGLAGAALMVRSTPWRVAAVRIIGLVFTLSYWVDRLVFTRSPDMQVNWPFSLGVTLIGWLFLEWVVRTALEGKGYHGKQRTRN</sequence>
<organism evidence="2 3">
    <name type="scientific">Anaerolinea thermolimosa</name>
    <dbReference type="NCBI Taxonomy" id="229919"/>
    <lineage>
        <taxon>Bacteria</taxon>
        <taxon>Bacillati</taxon>
        <taxon>Chloroflexota</taxon>
        <taxon>Anaerolineae</taxon>
        <taxon>Anaerolineales</taxon>
        <taxon>Anaerolineaceae</taxon>
        <taxon>Anaerolinea</taxon>
    </lineage>
</organism>
<accession>A0A3D1JFL7</accession>
<evidence type="ECO:0000313" key="3">
    <source>
        <dbReference type="Proteomes" id="UP000264141"/>
    </source>
</evidence>
<feature type="transmembrane region" description="Helical" evidence="1">
    <location>
        <begin position="26"/>
        <end position="43"/>
    </location>
</feature>
<gene>
    <name evidence="2" type="ORF">DEQ80_04130</name>
</gene>
<dbReference type="EMBL" id="DPBP01000020">
    <property type="protein sequence ID" value="HCE17027.1"/>
    <property type="molecule type" value="Genomic_DNA"/>
</dbReference>
<evidence type="ECO:0000256" key="1">
    <source>
        <dbReference type="SAM" id="Phobius"/>
    </source>
</evidence>